<dbReference type="EC" id="1.-.-.-" evidence="4"/>
<dbReference type="InterPro" id="IPR016164">
    <property type="entry name" value="FAD-linked_Oxase-like_C"/>
</dbReference>
<evidence type="ECO:0000256" key="1">
    <source>
        <dbReference type="ARBA" id="ARBA00022630"/>
    </source>
</evidence>
<dbReference type="PANTHER" id="PTHR43762">
    <property type="entry name" value="L-GULONOLACTONE OXIDASE"/>
    <property type="match status" value="1"/>
</dbReference>
<evidence type="ECO:0000256" key="2">
    <source>
        <dbReference type="ARBA" id="ARBA00022827"/>
    </source>
</evidence>
<dbReference type="Pfam" id="PF01565">
    <property type="entry name" value="FAD_binding_4"/>
    <property type="match status" value="1"/>
</dbReference>
<sequence>MSELVTESRPTPTAAPRSDFEFVAGWGMAVGAHARVLRPTDVDQIRACFDVARADGRHLGLRGGGNSYGDASVNEDGHVLDIGRMNRILGFDAETGIADLEPGVTIQQLWREIVPQGFWPRVVSGTMFPTIAGAAAMNIHGKNNYAVGTIGDAILDFDLVRPDGQVVTCSRERNSDLFHAAIGGFGMLGVFSRIRLETKRVYSGDLEVQAISSANLGEMMASIEERKAAADYLVGWIDCFGSGDGIGRGLIHEARYLKPGEDRNPEKTLALAHQELPAHILGFPKSEVWRFLRPICNDLGMPWLNATKHFMGKREAKAAPHRQSHAAFAFLLDYVPGWKRAYGPGGLIQYQSFLPKETAHDVYTEMLRHCQHRGIVPYLGVFKRHRPDPFWLTHAVDGWSFAMDFRVTKSGREKLWKHCAELTEIVLAGGGKFYFAKDLVIDGSAVRRMFDADKLEAFLGLKRELDPEFLLQTNLWRRLFA</sequence>
<proteinExistence type="predicted"/>
<gene>
    <name evidence="4" type="primary">dprE1</name>
    <name evidence="4" type="ORF">Pla133_27090</name>
</gene>
<name>A0A518BKW8_9BACT</name>
<dbReference type="Gene3D" id="3.30.465.10">
    <property type="match status" value="1"/>
</dbReference>
<dbReference type="SUPFAM" id="SSF55103">
    <property type="entry name" value="FAD-linked oxidases, C-terminal domain"/>
    <property type="match status" value="1"/>
</dbReference>
<protein>
    <submittedName>
        <fullName evidence="4">Putative decaprenylphosphoryl-beta-D-ribose oxidase</fullName>
        <ecNumber evidence="4">1.-.-.-</ecNumber>
    </submittedName>
</protein>
<evidence type="ECO:0000313" key="5">
    <source>
        <dbReference type="Proteomes" id="UP000316921"/>
    </source>
</evidence>
<dbReference type="GO" id="GO:0016899">
    <property type="term" value="F:oxidoreductase activity, acting on the CH-OH group of donors, oxygen as acceptor"/>
    <property type="evidence" value="ECO:0007669"/>
    <property type="project" value="InterPro"/>
</dbReference>
<dbReference type="RefSeq" id="WP_145065948.1">
    <property type="nucleotide sequence ID" value="NZ_CP036287.1"/>
</dbReference>
<dbReference type="GO" id="GO:0071949">
    <property type="term" value="F:FAD binding"/>
    <property type="evidence" value="ECO:0007669"/>
    <property type="project" value="InterPro"/>
</dbReference>
<dbReference type="EMBL" id="CP036287">
    <property type="protein sequence ID" value="QDU67621.1"/>
    <property type="molecule type" value="Genomic_DNA"/>
</dbReference>
<keyword evidence="5" id="KW-1185">Reference proteome</keyword>
<dbReference type="InterPro" id="IPR010031">
    <property type="entry name" value="FAD_lactone_oxidase-like"/>
</dbReference>
<keyword evidence="2" id="KW-0274">FAD</keyword>
<dbReference type="PANTHER" id="PTHR43762:SF1">
    <property type="entry name" value="D-ARABINONO-1,4-LACTONE OXIDASE"/>
    <property type="match status" value="1"/>
</dbReference>
<reference evidence="4 5" key="1">
    <citation type="submission" date="2019-02" db="EMBL/GenBank/DDBJ databases">
        <title>Deep-cultivation of Planctomycetes and their phenomic and genomic characterization uncovers novel biology.</title>
        <authorList>
            <person name="Wiegand S."/>
            <person name="Jogler M."/>
            <person name="Boedeker C."/>
            <person name="Pinto D."/>
            <person name="Vollmers J."/>
            <person name="Rivas-Marin E."/>
            <person name="Kohn T."/>
            <person name="Peeters S.H."/>
            <person name="Heuer A."/>
            <person name="Rast P."/>
            <person name="Oberbeckmann S."/>
            <person name="Bunk B."/>
            <person name="Jeske O."/>
            <person name="Meyerdierks A."/>
            <person name="Storesund J.E."/>
            <person name="Kallscheuer N."/>
            <person name="Luecker S."/>
            <person name="Lage O.M."/>
            <person name="Pohl T."/>
            <person name="Merkel B.J."/>
            <person name="Hornburger P."/>
            <person name="Mueller R.-W."/>
            <person name="Bruemmer F."/>
            <person name="Labrenz M."/>
            <person name="Spormann A.M."/>
            <person name="Op den Camp H."/>
            <person name="Overmann J."/>
            <person name="Amann R."/>
            <person name="Jetten M.S.M."/>
            <person name="Mascher T."/>
            <person name="Medema M.H."/>
            <person name="Devos D.P."/>
            <person name="Kaster A.-K."/>
            <person name="Ovreas L."/>
            <person name="Rohde M."/>
            <person name="Galperin M.Y."/>
            <person name="Jogler C."/>
        </authorList>
    </citation>
    <scope>NUCLEOTIDE SEQUENCE [LARGE SCALE GENOMIC DNA]</scope>
    <source>
        <strain evidence="4 5">Pla133</strain>
    </source>
</reference>
<evidence type="ECO:0000313" key="4">
    <source>
        <dbReference type="EMBL" id="QDU67621.1"/>
    </source>
</evidence>
<dbReference type="InterPro" id="IPR006094">
    <property type="entry name" value="Oxid_FAD_bind_N"/>
</dbReference>
<dbReference type="InterPro" id="IPR016167">
    <property type="entry name" value="FAD-bd_PCMH_sub1"/>
</dbReference>
<dbReference type="PROSITE" id="PS51387">
    <property type="entry name" value="FAD_PCMH"/>
    <property type="match status" value="1"/>
</dbReference>
<dbReference type="InterPro" id="IPR016166">
    <property type="entry name" value="FAD-bd_PCMH"/>
</dbReference>
<evidence type="ECO:0000259" key="3">
    <source>
        <dbReference type="PROSITE" id="PS51387"/>
    </source>
</evidence>
<dbReference type="InterPro" id="IPR036318">
    <property type="entry name" value="FAD-bd_PCMH-like_sf"/>
</dbReference>
<keyword evidence="4" id="KW-0560">Oxidoreductase</keyword>
<keyword evidence="1" id="KW-0285">Flavoprotein</keyword>
<dbReference type="Proteomes" id="UP000316921">
    <property type="component" value="Chromosome"/>
</dbReference>
<dbReference type="Gene3D" id="3.30.43.10">
    <property type="entry name" value="Uridine Diphospho-n-acetylenolpyruvylglucosamine Reductase, domain 2"/>
    <property type="match status" value="1"/>
</dbReference>
<feature type="domain" description="FAD-binding PCMH-type" evidence="3">
    <location>
        <begin position="29"/>
        <end position="201"/>
    </location>
</feature>
<dbReference type="InterPro" id="IPR016169">
    <property type="entry name" value="FAD-bd_PCMH_sub2"/>
</dbReference>
<organism evidence="4 5">
    <name type="scientific">Engelhardtia mirabilis</name>
    <dbReference type="NCBI Taxonomy" id="2528011"/>
    <lineage>
        <taxon>Bacteria</taxon>
        <taxon>Pseudomonadati</taxon>
        <taxon>Planctomycetota</taxon>
        <taxon>Planctomycetia</taxon>
        <taxon>Planctomycetia incertae sedis</taxon>
        <taxon>Engelhardtia</taxon>
    </lineage>
</organism>
<dbReference type="SUPFAM" id="SSF56176">
    <property type="entry name" value="FAD-binding/transporter-associated domain-like"/>
    <property type="match status" value="1"/>
</dbReference>
<dbReference type="KEGG" id="pbap:Pla133_27090"/>
<dbReference type="AlphaFoldDB" id="A0A518BKW8"/>
<accession>A0A518BKW8</accession>